<evidence type="ECO:0000313" key="5">
    <source>
        <dbReference type="EMBL" id="GGS46914.1"/>
    </source>
</evidence>
<evidence type="ECO:0000256" key="2">
    <source>
        <dbReference type="ARBA" id="ARBA00006411"/>
    </source>
</evidence>
<evidence type="ECO:0008006" key="7">
    <source>
        <dbReference type="Google" id="ProtNLM"/>
    </source>
</evidence>
<proteinExistence type="inferred from homology"/>
<dbReference type="EMBL" id="BMRB01000004">
    <property type="protein sequence ID" value="GGS46914.1"/>
    <property type="molecule type" value="Genomic_DNA"/>
</dbReference>
<comment type="similarity">
    <text evidence="2">Belongs to the EspG family.</text>
</comment>
<dbReference type="Proteomes" id="UP000660680">
    <property type="component" value="Unassembled WGS sequence"/>
</dbReference>
<protein>
    <recommendedName>
        <fullName evidence="7">EspG family protein</fullName>
    </recommendedName>
</protein>
<comment type="subcellular location">
    <subcellularLocation>
        <location evidence="1">Cytoplasm</location>
    </subcellularLocation>
</comment>
<dbReference type="AlphaFoldDB" id="A0A918GMK2"/>
<gene>
    <name evidence="5" type="ORF">GCM10010171_47650</name>
</gene>
<reference evidence="5" key="1">
    <citation type="journal article" date="2014" name="Int. J. Syst. Evol. Microbiol.">
        <title>Complete genome sequence of Corynebacterium casei LMG S-19264T (=DSM 44701T), isolated from a smear-ripened cheese.</title>
        <authorList>
            <consortium name="US DOE Joint Genome Institute (JGI-PGF)"/>
            <person name="Walter F."/>
            <person name="Albersmeier A."/>
            <person name="Kalinowski J."/>
            <person name="Ruckert C."/>
        </authorList>
    </citation>
    <scope>NUCLEOTIDE SEQUENCE</scope>
    <source>
        <strain evidence="5">JCM 3276</strain>
    </source>
</reference>
<keyword evidence="6" id="KW-1185">Reference proteome</keyword>
<organism evidence="5 6">
    <name type="scientific">Actinokineospora fastidiosa</name>
    <dbReference type="NCBI Taxonomy" id="1816"/>
    <lineage>
        <taxon>Bacteria</taxon>
        <taxon>Bacillati</taxon>
        <taxon>Actinomycetota</taxon>
        <taxon>Actinomycetes</taxon>
        <taxon>Pseudonocardiales</taxon>
        <taxon>Pseudonocardiaceae</taxon>
        <taxon>Actinokineospora</taxon>
    </lineage>
</organism>
<evidence type="ECO:0000256" key="3">
    <source>
        <dbReference type="ARBA" id="ARBA00022490"/>
    </source>
</evidence>
<accession>A0A918GMK2</accession>
<sequence length="256" mass="26646">MTGFALVELDLLATHAGVPVPFPLRVPSFGRSAEERADGLAAAGRALAARGLADDHGPRGLAADLVTALRGHRGTVDLVVVGTDTATAVVALVYRTSALVCRQSFTGEPGPVTVRRVPQTALTDELTGAVADVPGASTLPIALPPGVVDDAVWLIHREGDNDHTRAVVRGLIRDRGGDPDAITRLTGLLPAVTGRGQVGATRAGERAGAELSWLDSPSGRVRIDQTTDGWTSVNPLRPAEFRLAAAEAVQFARGQR</sequence>
<evidence type="ECO:0000256" key="4">
    <source>
        <dbReference type="ARBA" id="ARBA00023186"/>
    </source>
</evidence>
<dbReference type="RefSeq" id="WP_229787286.1">
    <property type="nucleotide sequence ID" value="NZ_BMRB01000004.1"/>
</dbReference>
<reference evidence="5" key="2">
    <citation type="submission" date="2020-09" db="EMBL/GenBank/DDBJ databases">
        <authorList>
            <person name="Sun Q."/>
            <person name="Ohkuma M."/>
        </authorList>
    </citation>
    <scope>NUCLEOTIDE SEQUENCE</scope>
    <source>
        <strain evidence="5">JCM 3276</strain>
    </source>
</reference>
<name>A0A918GMK2_9PSEU</name>
<keyword evidence="3" id="KW-0963">Cytoplasm</keyword>
<evidence type="ECO:0000313" key="6">
    <source>
        <dbReference type="Proteomes" id="UP000660680"/>
    </source>
</evidence>
<evidence type="ECO:0000256" key="1">
    <source>
        <dbReference type="ARBA" id="ARBA00004496"/>
    </source>
</evidence>
<comment type="caution">
    <text evidence="5">The sequence shown here is derived from an EMBL/GenBank/DDBJ whole genome shotgun (WGS) entry which is preliminary data.</text>
</comment>
<keyword evidence="4" id="KW-0143">Chaperone</keyword>
<dbReference type="Pfam" id="PF14011">
    <property type="entry name" value="ESX-1_EspG"/>
    <property type="match status" value="1"/>
</dbReference>
<dbReference type="InterPro" id="IPR025734">
    <property type="entry name" value="EspG"/>
</dbReference>